<protein>
    <submittedName>
        <fullName evidence="2">Uncharacterized protein</fullName>
    </submittedName>
</protein>
<keyword evidence="2" id="KW-0614">Plasmid</keyword>
<geneLocation type="plasmid" evidence="2 3">
    <name>pCYLST.01</name>
</geneLocation>
<evidence type="ECO:0000313" key="2">
    <source>
        <dbReference type="EMBL" id="AFZ28282.1"/>
    </source>
</evidence>
<accession>K9X9E0</accession>
<sequence length="199" mass="21896">MARTTKQPEQPETITIAELCQKFEISEEVLRLAIADLYPDFDTLKAVPKADLDQITAKIPTLLPPSNSRENPQPEPEHQPQAAPLATQAQQQQITTAPQQLQQPTITDLITRQVGEEVQLVDAIADIRNQLVVNVVTARNTELVETLNQNWQAQKAGYLGTLNGLVELARETTPFTPDEINLQAEIDAAMSALGKKLAS</sequence>
<feature type="compositionally biased region" description="Low complexity" evidence="1">
    <location>
        <begin position="79"/>
        <end position="102"/>
    </location>
</feature>
<organism evidence="2 3">
    <name type="scientific">Cylindrospermum stagnale PCC 7417</name>
    <dbReference type="NCBI Taxonomy" id="56107"/>
    <lineage>
        <taxon>Bacteria</taxon>
        <taxon>Bacillati</taxon>
        <taxon>Cyanobacteriota</taxon>
        <taxon>Cyanophyceae</taxon>
        <taxon>Nostocales</taxon>
        <taxon>Nostocaceae</taxon>
        <taxon>Cylindrospermum</taxon>
    </lineage>
</organism>
<dbReference type="OrthoDB" id="490377at2"/>
<dbReference type="HOGENOM" id="CLU_1370204_0_0_3"/>
<evidence type="ECO:0000313" key="3">
    <source>
        <dbReference type="Proteomes" id="UP000010475"/>
    </source>
</evidence>
<keyword evidence="3" id="KW-1185">Reference proteome</keyword>
<dbReference type="AlphaFoldDB" id="K9X9E0"/>
<dbReference type="EMBL" id="CP003643">
    <property type="protein sequence ID" value="AFZ28282.1"/>
    <property type="molecule type" value="Genomic_DNA"/>
</dbReference>
<proteinExistence type="predicted"/>
<feature type="region of interest" description="Disordered" evidence="1">
    <location>
        <begin position="60"/>
        <end position="102"/>
    </location>
</feature>
<dbReference type="Proteomes" id="UP000010475">
    <property type="component" value="Plasmid pCYLST.01"/>
</dbReference>
<dbReference type="RefSeq" id="WP_015328329.1">
    <property type="nucleotide sequence ID" value="NC_020050.1"/>
</dbReference>
<name>K9X9E0_9NOST</name>
<reference evidence="2 3" key="1">
    <citation type="submission" date="2012-06" db="EMBL/GenBank/DDBJ databases">
        <title>Noncontiguous Finished plasmid 1 of genome of Cylindrospermum stagnale PCC 7417.</title>
        <authorList>
            <consortium name="US DOE Joint Genome Institute"/>
            <person name="Gugger M."/>
            <person name="Coursin T."/>
            <person name="Rippka R."/>
            <person name="Tandeau De Marsac N."/>
            <person name="Huntemann M."/>
            <person name="Wei C.-L."/>
            <person name="Han J."/>
            <person name="Detter J.C."/>
            <person name="Han C."/>
            <person name="Tapia R."/>
            <person name="Davenport K."/>
            <person name="Daligault H."/>
            <person name="Erkkila T."/>
            <person name="Gu W."/>
            <person name="Munk A.C.C."/>
            <person name="Teshima H."/>
            <person name="Xu Y."/>
            <person name="Chain P."/>
            <person name="Chen A."/>
            <person name="Krypides N."/>
            <person name="Mavromatis K."/>
            <person name="Markowitz V."/>
            <person name="Szeto E."/>
            <person name="Ivanova N."/>
            <person name="Mikhailova N."/>
            <person name="Ovchinnikova G."/>
            <person name="Pagani I."/>
            <person name="Pati A."/>
            <person name="Goodwin L."/>
            <person name="Peters L."/>
            <person name="Pitluck S."/>
            <person name="Woyke T."/>
            <person name="Kerfeld C."/>
        </authorList>
    </citation>
    <scope>NUCLEOTIDE SEQUENCE [LARGE SCALE GENOMIC DNA]</scope>
    <source>
        <strain evidence="2 3">PCC 7417</strain>
        <plasmid evidence="3">Plasmid pCYLST.01</plasmid>
    </source>
</reference>
<evidence type="ECO:0000256" key="1">
    <source>
        <dbReference type="SAM" id="MobiDB-lite"/>
    </source>
</evidence>
<dbReference type="KEGG" id="csg:Cylst_6501"/>
<gene>
    <name evidence="2" type="ORF">Cylst_6501</name>
</gene>